<dbReference type="Proteomes" id="UP000194003">
    <property type="component" value="Unassembled WGS sequence"/>
</dbReference>
<keyword evidence="2" id="KW-1185">Reference proteome</keyword>
<dbReference type="EMBL" id="LVJN01000021">
    <property type="protein sequence ID" value="OSM00196.1"/>
    <property type="molecule type" value="Genomic_DNA"/>
</dbReference>
<reference evidence="1 2" key="1">
    <citation type="journal article" date="2016" name="BMC Genomics">
        <title>Combined genomic and structural analyses of a cultured magnetotactic bacterium reveals its niche adaptation to a dynamic environment.</title>
        <authorList>
            <person name="Araujo A.C."/>
            <person name="Morillo V."/>
            <person name="Cypriano J."/>
            <person name="Teixeira L.C."/>
            <person name="Leao P."/>
            <person name="Lyra S."/>
            <person name="Almeida L.G."/>
            <person name="Bazylinski D.A."/>
            <person name="Vasconcellos A.T."/>
            <person name="Abreu F."/>
            <person name="Lins U."/>
        </authorList>
    </citation>
    <scope>NUCLEOTIDE SEQUENCE [LARGE SCALE GENOMIC DNA]</scope>
    <source>
        <strain evidence="1 2">IT-1</strain>
    </source>
</reference>
<dbReference type="RefSeq" id="WP_085446648.1">
    <property type="nucleotide sequence ID" value="NZ_LVJN01000021.1"/>
</dbReference>
<dbReference type="AlphaFoldDB" id="A0A1Y2JZ83"/>
<dbReference type="SUPFAM" id="SSF50249">
    <property type="entry name" value="Nucleic acid-binding proteins"/>
    <property type="match status" value="1"/>
</dbReference>
<protein>
    <submittedName>
        <fullName evidence="1">Uncharacterized protein</fullName>
    </submittedName>
</protein>
<accession>A0A1Y2JZ83</accession>
<dbReference type="InterPro" id="IPR012340">
    <property type="entry name" value="NA-bd_OB-fold"/>
</dbReference>
<gene>
    <name evidence="1" type="ORF">MAIT1_00653</name>
</gene>
<sequence>MRDTPIIVTPIFQAAFVNLFPTPYSAYADTPAYRITMLFDQQADLSALTQGIEEVAAQQGLDPHAATFDHPLRRQTLFRRRDAHWTARAVNAEPPTVLDAYALPLQFPQTLYGGCYARAALRPIPNDATQPPGVSLQLLSVQKVAEGELMQVTPESCHHPCESMPSLEHN</sequence>
<dbReference type="Gene3D" id="2.40.50.140">
    <property type="entry name" value="Nucleic acid-binding proteins"/>
    <property type="match status" value="1"/>
</dbReference>
<comment type="caution">
    <text evidence="1">The sequence shown here is derived from an EMBL/GenBank/DDBJ whole genome shotgun (WGS) entry which is preliminary data.</text>
</comment>
<proteinExistence type="predicted"/>
<evidence type="ECO:0000313" key="1">
    <source>
        <dbReference type="EMBL" id="OSM00196.1"/>
    </source>
</evidence>
<dbReference type="InterPro" id="IPR022595">
    <property type="entry name" value="Enc34_ssDNA-bd"/>
</dbReference>
<evidence type="ECO:0000313" key="2">
    <source>
        <dbReference type="Proteomes" id="UP000194003"/>
    </source>
</evidence>
<dbReference type="Pfam" id="PF10991">
    <property type="entry name" value="Enc34_ssDNA-bd"/>
    <property type="match status" value="1"/>
</dbReference>
<organism evidence="1 2">
    <name type="scientific">Magnetofaba australis IT-1</name>
    <dbReference type="NCBI Taxonomy" id="1434232"/>
    <lineage>
        <taxon>Bacteria</taxon>
        <taxon>Pseudomonadati</taxon>
        <taxon>Pseudomonadota</taxon>
        <taxon>Magnetococcia</taxon>
        <taxon>Magnetococcales</taxon>
        <taxon>Magnetococcaceae</taxon>
        <taxon>Magnetofaba</taxon>
    </lineage>
</organism>
<dbReference type="STRING" id="1434232.MAIT1_00653"/>
<name>A0A1Y2JZ83_9PROT</name>